<keyword evidence="3" id="KW-1185">Reference proteome</keyword>
<keyword evidence="1" id="KW-0472">Membrane</keyword>
<evidence type="ECO:0000256" key="1">
    <source>
        <dbReference type="SAM" id="Phobius"/>
    </source>
</evidence>
<evidence type="ECO:0000313" key="2">
    <source>
        <dbReference type="EMBL" id="WVZ07778.1"/>
    </source>
</evidence>
<protein>
    <submittedName>
        <fullName evidence="2">Uncharacterized protein</fullName>
    </submittedName>
</protein>
<evidence type="ECO:0000313" key="3">
    <source>
        <dbReference type="Proteomes" id="UP001374535"/>
    </source>
</evidence>
<feature type="transmembrane region" description="Helical" evidence="1">
    <location>
        <begin position="181"/>
        <end position="210"/>
    </location>
</feature>
<dbReference type="AlphaFoldDB" id="A0AAQ3NGU0"/>
<keyword evidence="1" id="KW-0812">Transmembrane</keyword>
<reference evidence="2 3" key="1">
    <citation type="journal article" date="2023" name="Life. Sci Alliance">
        <title>Evolutionary insights into 3D genome organization and epigenetic landscape of Vigna mungo.</title>
        <authorList>
            <person name="Junaid A."/>
            <person name="Singh B."/>
            <person name="Bhatia S."/>
        </authorList>
    </citation>
    <scope>NUCLEOTIDE SEQUENCE [LARGE SCALE GENOMIC DNA]</scope>
    <source>
        <strain evidence="2">Urdbean</strain>
    </source>
</reference>
<organism evidence="2 3">
    <name type="scientific">Vigna mungo</name>
    <name type="common">Black gram</name>
    <name type="synonym">Phaseolus mungo</name>
    <dbReference type="NCBI Taxonomy" id="3915"/>
    <lineage>
        <taxon>Eukaryota</taxon>
        <taxon>Viridiplantae</taxon>
        <taxon>Streptophyta</taxon>
        <taxon>Embryophyta</taxon>
        <taxon>Tracheophyta</taxon>
        <taxon>Spermatophyta</taxon>
        <taxon>Magnoliopsida</taxon>
        <taxon>eudicotyledons</taxon>
        <taxon>Gunneridae</taxon>
        <taxon>Pentapetalae</taxon>
        <taxon>rosids</taxon>
        <taxon>fabids</taxon>
        <taxon>Fabales</taxon>
        <taxon>Fabaceae</taxon>
        <taxon>Papilionoideae</taxon>
        <taxon>50 kb inversion clade</taxon>
        <taxon>NPAAA clade</taxon>
        <taxon>indigoferoid/millettioid clade</taxon>
        <taxon>Phaseoleae</taxon>
        <taxon>Vigna</taxon>
    </lineage>
</organism>
<name>A0AAQ3NGU0_VIGMU</name>
<dbReference type="Proteomes" id="UP001374535">
    <property type="component" value="Chromosome 6"/>
</dbReference>
<dbReference type="EMBL" id="CP144695">
    <property type="protein sequence ID" value="WVZ07778.1"/>
    <property type="molecule type" value="Genomic_DNA"/>
</dbReference>
<proteinExistence type="predicted"/>
<accession>A0AAQ3NGU0</accession>
<sequence length="305" mass="34175">MGGECHYYSRFSVNKVGEDGKKQDNICYHTRIKRLSGGVEESHGGVEGTTLAIFYVGPLLAAKLNETDRAFHFEEHPKAIGFEREKREEDELQRCDLDSKLEHVTGADQGEQTYTVRLGEARSVEEKKIGELEKRLISLNSGDENAIRSVLEEFSSEVTLDEESILNKNRWQSYSQHKMRVVMLVFLGGHCHFGIHFIIIIIIIIIIIVLDEIGLVVPNDIDECNEWLIGQVDDDNDNDIEEAGNERQASKKRKQPSSGAIVIGSSYAFKKGPGATSASIGRKGKKTTQIGVEIELQLDSSDYEF</sequence>
<keyword evidence="1" id="KW-1133">Transmembrane helix</keyword>
<gene>
    <name evidence="2" type="ORF">V8G54_021124</name>
</gene>